<dbReference type="InterPro" id="IPR029063">
    <property type="entry name" value="SAM-dependent_MTases_sf"/>
</dbReference>
<dbReference type="Proteomes" id="UP001500782">
    <property type="component" value="Unassembled WGS sequence"/>
</dbReference>
<dbReference type="InterPro" id="IPR041698">
    <property type="entry name" value="Methyltransf_25"/>
</dbReference>
<accession>A0ABN0WK84</accession>
<evidence type="ECO:0000259" key="3">
    <source>
        <dbReference type="Pfam" id="PF13649"/>
    </source>
</evidence>
<evidence type="ECO:0000256" key="2">
    <source>
        <dbReference type="ARBA" id="ARBA00022679"/>
    </source>
</evidence>
<dbReference type="Gene3D" id="3.40.50.150">
    <property type="entry name" value="Vaccinia Virus protein VP39"/>
    <property type="match status" value="1"/>
</dbReference>
<name>A0ABN0WK84_9BACI</name>
<evidence type="ECO:0000313" key="5">
    <source>
        <dbReference type="Proteomes" id="UP001500782"/>
    </source>
</evidence>
<dbReference type="GO" id="GO:0008168">
    <property type="term" value="F:methyltransferase activity"/>
    <property type="evidence" value="ECO:0007669"/>
    <property type="project" value="UniProtKB-KW"/>
</dbReference>
<dbReference type="GO" id="GO:0032259">
    <property type="term" value="P:methylation"/>
    <property type="evidence" value="ECO:0007669"/>
    <property type="project" value="UniProtKB-KW"/>
</dbReference>
<protein>
    <submittedName>
        <fullName evidence="4">Class I SAM-dependent methyltransferase</fullName>
    </submittedName>
</protein>
<organism evidence="4 5">
    <name type="scientific">Bacillus carboniphilus</name>
    <dbReference type="NCBI Taxonomy" id="86663"/>
    <lineage>
        <taxon>Bacteria</taxon>
        <taxon>Bacillati</taxon>
        <taxon>Bacillota</taxon>
        <taxon>Bacilli</taxon>
        <taxon>Bacillales</taxon>
        <taxon>Bacillaceae</taxon>
        <taxon>Bacillus</taxon>
    </lineage>
</organism>
<evidence type="ECO:0000256" key="1">
    <source>
        <dbReference type="ARBA" id="ARBA00022603"/>
    </source>
</evidence>
<dbReference type="Gene3D" id="2.20.25.110">
    <property type="entry name" value="S-adenosyl-L-methionine-dependent methyltransferases"/>
    <property type="match status" value="1"/>
</dbReference>
<keyword evidence="2" id="KW-0808">Transferase</keyword>
<keyword evidence="1 4" id="KW-0489">Methyltransferase</keyword>
<dbReference type="EMBL" id="BAAADJ010000057">
    <property type="protein sequence ID" value="GAA0339937.1"/>
    <property type="molecule type" value="Genomic_DNA"/>
</dbReference>
<evidence type="ECO:0000313" key="4">
    <source>
        <dbReference type="EMBL" id="GAA0339937.1"/>
    </source>
</evidence>
<feature type="domain" description="Methyltransferase" evidence="3">
    <location>
        <begin position="40"/>
        <end position="133"/>
    </location>
</feature>
<dbReference type="PANTHER" id="PTHR43861">
    <property type="entry name" value="TRANS-ACONITATE 2-METHYLTRANSFERASE-RELATED"/>
    <property type="match status" value="1"/>
</dbReference>
<dbReference type="RefSeq" id="WP_343801322.1">
    <property type="nucleotide sequence ID" value="NZ_BAAADJ010000057.1"/>
</dbReference>
<gene>
    <name evidence="4" type="ORF">GCM10008967_32900</name>
</gene>
<comment type="caution">
    <text evidence="4">The sequence shown here is derived from an EMBL/GenBank/DDBJ whole genome shotgun (WGS) entry which is preliminary data.</text>
</comment>
<dbReference type="PANTHER" id="PTHR43861:SF1">
    <property type="entry name" value="TRANS-ACONITATE 2-METHYLTRANSFERASE"/>
    <property type="match status" value="1"/>
</dbReference>
<keyword evidence="5" id="KW-1185">Reference proteome</keyword>
<dbReference type="CDD" id="cd02440">
    <property type="entry name" value="AdoMet_MTases"/>
    <property type="match status" value="1"/>
</dbReference>
<reference evidence="4 5" key="1">
    <citation type="journal article" date="2019" name="Int. J. Syst. Evol. Microbiol.">
        <title>The Global Catalogue of Microorganisms (GCM) 10K type strain sequencing project: providing services to taxonomists for standard genome sequencing and annotation.</title>
        <authorList>
            <consortium name="The Broad Institute Genomics Platform"/>
            <consortium name="The Broad Institute Genome Sequencing Center for Infectious Disease"/>
            <person name="Wu L."/>
            <person name="Ma J."/>
        </authorList>
    </citation>
    <scope>NUCLEOTIDE SEQUENCE [LARGE SCALE GENOMIC DNA]</scope>
    <source>
        <strain evidence="4 5">JCM 9731</strain>
    </source>
</reference>
<dbReference type="SUPFAM" id="SSF53335">
    <property type="entry name" value="S-adenosyl-L-methionine-dependent methyltransferases"/>
    <property type="match status" value="1"/>
</dbReference>
<sequence length="256" mass="30037">MNKDNFEEYEDPSLYDHENDSFMDDIDFLKKWATKQSGTIIDIACGTGRATIKLARDGFSLIGVDVHGKMLEAARKKSLEQNLDIDWVQQDCTDFHLDKKSQLIYSVGNSFQHFLTNEDQDGLLASVNRHLEMGRVFIFGTRFPSTEELLQPSTEEYWRSYVDPNTEEKVDVFTISTYDSLEQIQHYVTIRKFLDHNGNILEEKRTNIRLRYVFPKEMERLLEAHGFEILHLYKDWNETPISADSYQMIVVCRKDR</sequence>
<proteinExistence type="predicted"/>
<dbReference type="Pfam" id="PF13649">
    <property type="entry name" value="Methyltransf_25"/>
    <property type="match status" value="1"/>
</dbReference>